<dbReference type="RefSeq" id="WP_371753256.1">
    <property type="nucleotide sequence ID" value="NZ_JAYJLD010000006.1"/>
</dbReference>
<dbReference type="NCBIfam" id="TIGR02479">
    <property type="entry name" value="FliA_WhiG"/>
    <property type="match status" value="1"/>
</dbReference>
<dbReference type="SUPFAM" id="SSF88659">
    <property type="entry name" value="Sigma3 and sigma4 domains of RNA polymerase sigma factors"/>
    <property type="match status" value="2"/>
</dbReference>
<dbReference type="InterPro" id="IPR013324">
    <property type="entry name" value="RNA_pol_sigma_r3/r4-like"/>
</dbReference>
<protein>
    <recommendedName>
        <fullName evidence="5">RNA polymerase sigma factor</fullName>
    </recommendedName>
</protein>
<keyword evidence="2 5" id="KW-0731">Sigma factor</keyword>
<comment type="similarity">
    <text evidence="5">Belongs to the sigma-70 factor family.</text>
</comment>
<name>A0ABU5ZF56_9BACL</name>
<dbReference type="InterPro" id="IPR012845">
    <property type="entry name" value="RNA_pol_sigma_FliA_WhiG"/>
</dbReference>
<dbReference type="PROSITE" id="PS00716">
    <property type="entry name" value="SIGMA70_2"/>
    <property type="match status" value="1"/>
</dbReference>
<dbReference type="PIRSF" id="PIRSF000770">
    <property type="entry name" value="RNA_pol_sigma-SigE/K"/>
    <property type="match status" value="1"/>
</dbReference>
<dbReference type="InterPro" id="IPR014284">
    <property type="entry name" value="RNA_pol_sigma-70_dom"/>
</dbReference>
<dbReference type="PRINTS" id="PR00046">
    <property type="entry name" value="SIGMA70FCT"/>
</dbReference>
<dbReference type="InterPro" id="IPR013325">
    <property type="entry name" value="RNA_pol_sigma_r2"/>
</dbReference>
<keyword evidence="3 5" id="KW-0238">DNA-binding</keyword>
<dbReference type="PROSITE" id="PS00715">
    <property type="entry name" value="SIGMA70_1"/>
    <property type="match status" value="1"/>
</dbReference>
<evidence type="ECO:0000313" key="8">
    <source>
        <dbReference type="EMBL" id="MEB3101138.1"/>
    </source>
</evidence>
<dbReference type="SUPFAM" id="SSF88946">
    <property type="entry name" value="Sigma2 domain of RNA polymerase sigma factors"/>
    <property type="match status" value="1"/>
</dbReference>
<dbReference type="InterPro" id="IPR007630">
    <property type="entry name" value="RNA_pol_sigma70_r4"/>
</dbReference>
<evidence type="ECO:0000259" key="6">
    <source>
        <dbReference type="PROSITE" id="PS00715"/>
    </source>
</evidence>
<keyword evidence="4 5" id="KW-0804">Transcription</keyword>
<dbReference type="NCBIfam" id="NF005413">
    <property type="entry name" value="PRK06986.1"/>
    <property type="match status" value="1"/>
</dbReference>
<evidence type="ECO:0000256" key="1">
    <source>
        <dbReference type="ARBA" id="ARBA00023015"/>
    </source>
</evidence>
<evidence type="ECO:0000256" key="5">
    <source>
        <dbReference type="RuleBase" id="RU362124"/>
    </source>
</evidence>
<feature type="domain" description="RNA polymerase sigma-70" evidence="6">
    <location>
        <begin position="57"/>
        <end position="70"/>
    </location>
</feature>
<accession>A0ABU5ZF56</accession>
<keyword evidence="1 5" id="KW-0805">Transcription regulation</keyword>
<comment type="caution">
    <text evidence="8">The sequence shown here is derived from an EMBL/GenBank/DDBJ whole genome shotgun (WGS) entry which is preliminary data.</text>
</comment>
<keyword evidence="9" id="KW-1185">Reference proteome</keyword>
<dbReference type="Gene3D" id="1.20.140.160">
    <property type="match status" value="1"/>
</dbReference>
<dbReference type="Pfam" id="PF04545">
    <property type="entry name" value="Sigma70_r4"/>
    <property type="match status" value="1"/>
</dbReference>
<evidence type="ECO:0000256" key="3">
    <source>
        <dbReference type="ARBA" id="ARBA00023125"/>
    </source>
</evidence>
<evidence type="ECO:0000256" key="2">
    <source>
        <dbReference type="ARBA" id="ARBA00023082"/>
    </source>
</evidence>
<dbReference type="Pfam" id="PF04542">
    <property type="entry name" value="Sigma70_r2"/>
    <property type="match status" value="1"/>
</dbReference>
<evidence type="ECO:0000259" key="7">
    <source>
        <dbReference type="PROSITE" id="PS00716"/>
    </source>
</evidence>
<dbReference type="Proteomes" id="UP001310386">
    <property type="component" value="Unassembled WGS sequence"/>
</dbReference>
<dbReference type="CDD" id="cd06171">
    <property type="entry name" value="Sigma70_r4"/>
    <property type="match status" value="1"/>
</dbReference>
<reference evidence="8" key="1">
    <citation type="submission" date="2023-12" db="EMBL/GenBank/DDBJ databases">
        <title>Fervidustalea candida gen. nov., sp. nov., a novel member of the family Paenibacillaceae isolated from a geothermal area.</title>
        <authorList>
            <person name="Li W.-J."/>
            <person name="Jiao J.-Y."/>
            <person name="Chen Y."/>
        </authorList>
    </citation>
    <scope>NUCLEOTIDE SEQUENCE</scope>
    <source>
        <strain evidence="8">SYSU GA230002</strain>
    </source>
</reference>
<sequence>MIDPKQTHLTHMDLWISCKEHQDPQAKKQLIELYLPLVDFVANKMAVGLPKNVSKDDLFSYGVMGLIDAIDKFDPHRGLQFETYASWRIRGAMIDSLRQGDWVPRSVREKAKRLEEAYLKLEQQYLRSVTDQEICAFLKIDENEFQQMLQEIAVTTIFSLEDPLKEDESETRLSVLIDDKAKNPEYKVNEFYIKETLEKAIERLTEKERTVISLLYYEDLSLSEIAEVMSLSPSRISQLHSKAILRLRGALGKAKNQLLQND</sequence>
<dbReference type="PANTHER" id="PTHR30385:SF7">
    <property type="entry name" value="RNA POLYMERASE SIGMA FACTOR FLIA"/>
    <property type="match status" value="1"/>
</dbReference>
<organism evidence="8 9">
    <name type="scientific">Ferviditalea candida</name>
    <dbReference type="NCBI Taxonomy" id="3108399"/>
    <lineage>
        <taxon>Bacteria</taxon>
        <taxon>Bacillati</taxon>
        <taxon>Bacillota</taxon>
        <taxon>Bacilli</taxon>
        <taxon>Bacillales</taxon>
        <taxon>Paenibacillaceae</taxon>
        <taxon>Ferviditalea</taxon>
    </lineage>
</organism>
<dbReference type="PANTHER" id="PTHR30385">
    <property type="entry name" value="SIGMA FACTOR F FLAGELLAR"/>
    <property type="match status" value="1"/>
</dbReference>
<gene>
    <name evidence="8" type="ORF">VF724_05620</name>
</gene>
<evidence type="ECO:0000313" key="9">
    <source>
        <dbReference type="Proteomes" id="UP001310386"/>
    </source>
</evidence>
<dbReference type="InterPro" id="IPR007627">
    <property type="entry name" value="RNA_pol_sigma70_r2"/>
</dbReference>
<dbReference type="InterPro" id="IPR000943">
    <property type="entry name" value="RNA_pol_sigma70"/>
</dbReference>
<proteinExistence type="inferred from homology"/>
<comment type="function">
    <text evidence="5">Sigma factors are initiation factors that promote the attachment of RNA polymerase to specific initiation sites and are then released.</text>
</comment>
<feature type="domain" description="RNA polymerase sigma-70" evidence="7">
    <location>
        <begin position="221"/>
        <end position="247"/>
    </location>
</feature>
<dbReference type="Gene3D" id="1.10.1740.10">
    <property type="match status" value="1"/>
</dbReference>
<evidence type="ECO:0000256" key="4">
    <source>
        <dbReference type="ARBA" id="ARBA00023163"/>
    </source>
</evidence>
<dbReference type="EMBL" id="JAYJLD010000006">
    <property type="protein sequence ID" value="MEB3101138.1"/>
    <property type="molecule type" value="Genomic_DNA"/>
</dbReference>
<dbReference type="NCBIfam" id="TIGR02937">
    <property type="entry name" value="sigma70-ECF"/>
    <property type="match status" value="1"/>
</dbReference>